<sequence length="43" mass="4773">MLKPFCFSKAVCFFESFPASMAFSLVKILTAIRDKVNISVTLA</sequence>
<dbReference type="AlphaFoldDB" id="A0A1K1SDR5"/>
<proteinExistence type="predicted"/>
<protein>
    <submittedName>
        <fullName evidence="1">Uncharacterized protein</fullName>
    </submittedName>
</protein>
<organism evidence="1 2">
    <name type="scientific">Chitinophaga sancti</name>
    <dbReference type="NCBI Taxonomy" id="1004"/>
    <lineage>
        <taxon>Bacteria</taxon>
        <taxon>Pseudomonadati</taxon>
        <taxon>Bacteroidota</taxon>
        <taxon>Chitinophagia</taxon>
        <taxon>Chitinophagales</taxon>
        <taxon>Chitinophagaceae</taxon>
        <taxon>Chitinophaga</taxon>
    </lineage>
</organism>
<evidence type="ECO:0000313" key="2">
    <source>
        <dbReference type="Proteomes" id="UP000183788"/>
    </source>
</evidence>
<dbReference type="STRING" id="1004.SAMN05661012_05234"/>
<evidence type="ECO:0000313" key="1">
    <source>
        <dbReference type="EMBL" id="SFW82454.1"/>
    </source>
</evidence>
<reference evidence="1 2" key="1">
    <citation type="submission" date="2016-11" db="EMBL/GenBank/DDBJ databases">
        <authorList>
            <person name="Jaros S."/>
            <person name="Januszkiewicz K."/>
            <person name="Wedrychowicz H."/>
        </authorList>
    </citation>
    <scope>NUCLEOTIDE SEQUENCE [LARGE SCALE GENOMIC DNA]</scope>
    <source>
        <strain evidence="1 2">DSM 784</strain>
    </source>
</reference>
<dbReference type="EMBL" id="FPIZ01000021">
    <property type="protein sequence ID" value="SFW82454.1"/>
    <property type="molecule type" value="Genomic_DNA"/>
</dbReference>
<dbReference type="Proteomes" id="UP000183788">
    <property type="component" value="Unassembled WGS sequence"/>
</dbReference>
<accession>A0A1K1SDR5</accession>
<gene>
    <name evidence="1" type="ORF">SAMN05661012_05234</name>
</gene>
<name>A0A1K1SDR5_9BACT</name>